<dbReference type="Proteomes" id="UP000598146">
    <property type="component" value="Unassembled WGS sequence"/>
</dbReference>
<comment type="caution">
    <text evidence="1">The sequence shown here is derived from an EMBL/GenBank/DDBJ whole genome shotgun (WGS) entry which is preliminary data.</text>
</comment>
<gene>
    <name evidence="1" type="ORF">I4J89_43035</name>
</gene>
<protein>
    <submittedName>
        <fullName evidence="1">Uncharacterized protein</fullName>
    </submittedName>
</protein>
<organism evidence="1 2">
    <name type="scientific">Actinoplanes aureus</name>
    <dbReference type="NCBI Taxonomy" id="2792083"/>
    <lineage>
        <taxon>Bacteria</taxon>
        <taxon>Bacillati</taxon>
        <taxon>Actinomycetota</taxon>
        <taxon>Actinomycetes</taxon>
        <taxon>Micromonosporales</taxon>
        <taxon>Micromonosporaceae</taxon>
        <taxon>Actinoplanes</taxon>
    </lineage>
</organism>
<dbReference type="RefSeq" id="WP_196419991.1">
    <property type="nucleotide sequence ID" value="NZ_JADQTO010000035.1"/>
</dbReference>
<reference evidence="1" key="1">
    <citation type="submission" date="2020-11" db="EMBL/GenBank/DDBJ databases">
        <title>Isolation and identification of active actinomycetes.</title>
        <authorList>
            <person name="Sun X."/>
        </authorList>
    </citation>
    <scope>NUCLEOTIDE SEQUENCE</scope>
    <source>
        <strain evidence="1">NEAU-A11</strain>
    </source>
</reference>
<sequence length="177" mass="18854">MGAMAFDQYAEGADPAAAFESARGQALHEHGHGGYTGSLAEKDDYVIVTQQPMTETEATVLAGDLMDRDDPRIIDKWGPAGAIPVKAETRTVEVPDLPQPGRGVSLQGADLDTVVQICRHRHLLTADETVATAWWTSSVGRGTPPTGSARLTVQRSPAALAVQTQPDGWLFFGWASS</sequence>
<name>A0A931CIE5_9ACTN</name>
<keyword evidence="2" id="KW-1185">Reference proteome</keyword>
<evidence type="ECO:0000313" key="1">
    <source>
        <dbReference type="EMBL" id="MBG0568222.1"/>
    </source>
</evidence>
<dbReference type="AlphaFoldDB" id="A0A931CIE5"/>
<dbReference type="EMBL" id="JADQTO010000035">
    <property type="protein sequence ID" value="MBG0568222.1"/>
    <property type="molecule type" value="Genomic_DNA"/>
</dbReference>
<proteinExistence type="predicted"/>
<evidence type="ECO:0000313" key="2">
    <source>
        <dbReference type="Proteomes" id="UP000598146"/>
    </source>
</evidence>
<accession>A0A931CIE5</accession>